<organism evidence="2">
    <name type="scientific">metagenome</name>
    <dbReference type="NCBI Taxonomy" id="256318"/>
    <lineage>
        <taxon>unclassified sequences</taxon>
        <taxon>metagenomes</taxon>
    </lineage>
</organism>
<feature type="compositionally biased region" description="Basic residues" evidence="1">
    <location>
        <begin position="110"/>
        <end position="121"/>
    </location>
</feature>
<sequence length="130" mass="14283">MGACPVTGHDTHTCDPCGWCDLAVGSQHGDPYVFPAGVAELEHVFFCQQEQGFEHPITEYQQAPQLLEEPRPLERVLAPTGSASRTSCRAQRSGPGRTWLRSPGAGGRRGLARPRARRRCPRPVDRAVRP</sequence>
<gene>
    <name evidence="2" type="ORF">NOCA1200007</name>
</gene>
<protein>
    <submittedName>
        <fullName evidence="2">Uncharacterized protein</fullName>
    </submittedName>
</protein>
<accession>A0A2P2CE36</accession>
<feature type="compositionally biased region" description="Polar residues" evidence="1">
    <location>
        <begin position="81"/>
        <end position="90"/>
    </location>
</feature>
<name>A0A2P2CE36_9ZZZZ</name>
<dbReference type="EMBL" id="CZKB01000013">
    <property type="protein sequence ID" value="CUR60243.1"/>
    <property type="molecule type" value="Genomic_DNA"/>
</dbReference>
<dbReference type="AlphaFoldDB" id="A0A2P2CE36"/>
<proteinExistence type="predicted"/>
<evidence type="ECO:0000313" key="2">
    <source>
        <dbReference type="EMBL" id="CUR60243.1"/>
    </source>
</evidence>
<reference evidence="2" key="1">
    <citation type="submission" date="2015-08" db="EMBL/GenBank/DDBJ databases">
        <authorList>
            <person name="Babu N.S."/>
            <person name="Beckwith C.J."/>
            <person name="Beseler K.G."/>
            <person name="Brison A."/>
            <person name="Carone J.V."/>
            <person name="Caskin T.P."/>
            <person name="Diamond M."/>
            <person name="Durham M.E."/>
            <person name="Foxe J.M."/>
            <person name="Go M."/>
            <person name="Henderson B.A."/>
            <person name="Jones I.B."/>
            <person name="McGettigan J.A."/>
            <person name="Micheletti S.J."/>
            <person name="Nasrallah M.E."/>
            <person name="Ortiz D."/>
            <person name="Piller C.R."/>
            <person name="Privatt S.R."/>
            <person name="Schneider S.L."/>
            <person name="Sharp S."/>
            <person name="Smith T.C."/>
            <person name="Stanton J.D."/>
            <person name="Ullery H.E."/>
            <person name="Wilson R.J."/>
            <person name="Serrano M.G."/>
            <person name="Buck G."/>
            <person name="Lee V."/>
            <person name="Wang Y."/>
            <person name="Carvalho R."/>
            <person name="Voegtly L."/>
            <person name="Shi R."/>
            <person name="Duckworth R."/>
            <person name="Johnson A."/>
            <person name="Loviza R."/>
            <person name="Walstead R."/>
            <person name="Shah Z."/>
            <person name="Kiflezghi M."/>
            <person name="Wade K."/>
            <person name="Ball S.L."/>
            <person name="Bradley K.W."/>
            <person name="Asai D.J."/>
            <person name="Bowman C.A."/>
            <person name="Russell D.A."/>
            <person name="Pope W.H."/>
            <person name="Jacobs-Sera D."/>
            <person name="Hendrix R.W."/>
            <person name="Hatfull G.F."/>
        </authorList>
    </citation>
    <scope>NUCLEOTIDE SEQUENCE</scope>
</reference>
<evidence type="ECO:0000256" key="1">
    <source>
        <dbReference type="SAM" id="MobiDB-lite"/>
    </source>
</evidence>
<feature type="region of interest" description="Disordered" evidence="1">
    <location>
        <begin position="78"/>
        <end position="130"/>
    </location>
</feature>